<feature type="region of interest" description="Disordered" evidence="4">
    <location>
        <begin position="62"/>
        <end position="100"/>
    </location>
</feature>
<dbReference type="EMBL" id="HF936128">
    <property type="protein sequence ID" value="CCX15051.1"/>
    <property type="molecule type" value="Genomic_DNA"/>
</dbReference>
<comment type="subcellular location">
    <subcellularLocation>
        <location evidence="1">Nucleus</location>
    </subcellularLocation>
</comment>
<dbReference type="Pfam" id="PF00172">
    <property type="entry name" value="Zn_clus"/>
    <property type="match status" value="1"/>
</dbReference>
<dbReference type="OMA" id="WAANGWP"/>
<dbReference type="InterPro" id="IPR050613">
    <property type="entry name" value="Sec_Metabolite_Reg"/>
</dbReference>
<feature type="region of interest" description="Disordered" evidence="4">
    <location>
        <begin position="1"/>
        <end position="25"/>
    </location>
</feature>
<evidence type="ECO:0000256" key="4">
    <source>
        <dbReference type="SAM" id="MobiDB-lite"/>
    </source>
</evidence>
<keyword evidence="3" id="KW-0539">Nucleus</keyword>
<evidence type="ECO:0000256" key="3">
    <source>
        <dbReference type="ARBA" id="ARBA00023242"/>
    </source>
</evidence>
<evidence type="ECO:0000256" key="2">
    <source>
        <dbReference type="ARBA" id="ARBA00022723"/>
    </source>
</evidence>
<protein>
    <submittedName>
        <fullName evidence="6">Similar to Acetamidase regulatory protein acc. no. Q06157</fullName>
    </submittedName>
</protein>
<dbReference type="Gene3D" id="4.10.240.10">
    <property type="entry name" value="Zn(2)-C6 fungal-type DNA-binding domain"/>
    <property type="match status" value="1"/>
</dbReference>
<evidence type="ECO:0000259" key="5">
    <source>
        <dbReference type="SMART" id="SM00906"/>
    </source>
</evidence>
<dbReference type="SUPFAM" id="SSF57701">
    <property type="entry name" value="Zn2/Cys6 DNA-binding domain"/>
    <property type="match status" value="1"/>
</dbReference>
<feature type="domain" description="Xylanolytic transcriptional activator regulatory" evidence="5">
    <location>
        <begin position="262"/>
        <end position="331"/>
    </location>
</feature>
<dbReference type="STRING" id="1076935.U4LAD6"/>
<dbReference type="InterPro" id="IPR036864">
    <property type="entry name" value="Zn2-C6_fun-type_DNA-bd_sf"/>
</dbReference>
<dbReference type="Proteomes" id="UP000018144">
    <property type="component" value="Unassembled WGS sequence"/>
</dbReference>
<evidence type="ECO:0000313" key="7">
    <source>
        <dbReference type="Proteomes" id="UP000018144"/>
    </source>
</evidence>
<dbReference type="GO" id="GO:0006351">
    <property type="term" value="P:DNA-templated transcription"/>
    <property type="evidence" value="ECO:0007669"/>
    <property type="project" value="InterPro"/>
</dbReference>
<keyword evidence="2" id="KW-0479">Metal-binding</keyword>
<dbReference type="GO" id="GO:0000981">
    <property type="term" value="F:DNA-binding transcription factor activity, RNA polymerase II-specific"/>
    <property type="evidence" value="ECO:0007669"/>
    <property type="project" value="InterPro"/>
</dbReference>
<evidence type="ECO:0000313" key="6">
    <source>
        <dbReference type="EMBL" id="CCX15051.1"/>
    </source>
</evidence>
<dbReference type="GO" id="GO:0003677">
    <property type="term" value="F:DNA binding"/>
    <property type="evidence" value="ECO:0007669"/>
    <property type="project" value="InterPro"/>
</dbReference>
<accession>U4LAD6</accession>
<dbReference type="AlphaFoldDB" id="U4LAD6"/>
<organism evidence="6 7">
    <name type="scientific">Pyronema omphalodes (strain CBS 100304)</name>
    <name type="common">Pyronema confluens</name>
    <dbReference type="NCBI Taxonomy" id="1076935"/>
    <lineage>
        <taxon>Eukaryota</taxon>
        <taxon>Fungi</taxon>
        <taxon>Dikarya</taxon>
        <taxon>Ascomycota</taxon>
        <taxon>Pezizomycotina</taxon>
        <taxon>Pezizomycetes</taxon>
        <taxon>Pezizales</taxon>
        <taxon>Pyronemataceae</taxon>
        <taxon>Pyronema</taxon>
    </lineage>
</organism>
<keyword evidence="7" id="KW-1185">Reference proteome</keyword>
<dbReference type="CDD" id="cd12148">
    <property type="entry name" value="fungal_TF_MHR"/>
    <property type="match status" value="1"/>
</dbReference>
<dbReference type="OrthoDB" id="3989227at2759"/>
<dbReference type="PANTHER" id="PTHR31001">
    <property type="entry name" value="UNCHARACTERIZED TRANSCRIPTIONAL REGULATORY PROTEIN"/>
    <property type="match status" value="1"/>
</dbReference>
<dbReference type="CDD" id="cd00067">
    <property type="entry name" value="GAL4"/>
    <property type="match status" value="1"/>
</dbReference>
<sequence>MDPNPQPQLKYQPTPLATPRPRPTKSCLVKCDRFQPSCSNCKAHGLHCEYASTEKKIRFIQSNPQSNPRGKSPTPQDHSQKEAKENPEEEGESLDRTQRSGLFGDGGFVCGVFWKLANDTSSEDVQNFLYNASKPTETIAVTITEALESLPPKHESDRFFECYIDSIHPIFPLLDIPQITFSYNTLYSGSYTSIEISELLLLVSLLYAGSQTRPSSYRAPLSAFYFTLLPRTSWSQSPTLKTLQAYTIFNSSNASESLPLTSFTFLPLAVRCAQSLGLHTEPPSPTERNLHRRLWWHLVYLDVEGSIANGLPRLIHQDDYDTQHPSYSELSPSMQLALSARLDWTVSMQRWLRRQPPMADVFAFEARCKKLASEATEPWARDYILLQMPRAGTILSHRVHKCHAREQKESMLWTHARGMLNLYLALAGCNRFMWFVPGLLHPLHAVVVLLMRKTPPSGEERELLERAFAVMGNTVVQGVLVPREIEIRGDDDMGWVYGMLGKLKNRVWEKEGWGGERGKGIEVAEIESDEMALGEFDWDEWDRMLGKFFFSVV</sequence>
<dbReference type="eggNOG" id="ENOG502S5V9">
    <property type="taxonomic scope" value="Eukaryota"/>
</dbReference>
<dbReference type="GO" id="GO:0008270">
    <property type="term" value="F:zinc ion binding"/>
    <property type="evidence" value="ECO:0007669"/>
    <property type="project" value="InterPro"/>
</dbReference>
<gene>
    <name evidence="6" type="ORF">PCON_01315</name>
</gene>
<name>U4LAD6_PYROM</name>
<dbReference type="SMART" id="SM00906">
    <property type="entry name" value="Fungal_trans"/>
    <property type="match status" value="1"/>
</dbReference>
<reference evidence="6 7" key="1">
    <citation type="journal article" date="2013" name="PLoS Genet.">
        <title>The genome and development-dependent transcriptomes of Pyronema confluens: a window into fungal evolution.</title>
        <authorList>
            <person name="Traeger S."/>
            <person name="Altegoer F."/>
            <person name="Freitag M."/>
            <person name="Gabaldon T."/>
            <person name="Kempken F."/>
            <person name="Kumar A."/>
            <person name="Marcet-Houben M."/>
            <person name="Poggeler S."/>
            <person name="Stajich J.E."/>
            <person name="Nowrousian M."/>
        </authorList>
    </citation>
    <scope>NUCLEOTIDE SEQUENCE [LARGE SCALE GENOMIC DNA]</scope>
    <source>
        <strain evidence="7">CBS 100304</strain>
        <tissue evidence="6">Vegetative mycelium</tissue>
    </source>
</reference>
<proteinExistence type="predicted"/>
<dbReference type="Pfam" id="PF04082">
    <property type="entry name" value="Fungal_trans"/>
    <property type="match status" value="1"/>
</dbReference>
<dbReference type="InterPro" id="IPR007219">
    <property type="entry name" value="XnlR_reg_dom"/>
</dbReference>
<evidence type="ECO:0000256" key="1">
    <source>
        <dbReference type="ARBA" id="ARBA00004123"/>
    </source>
</evidence>
<feature type="compositionally biased region" description="Polar residues" evidence="4">
    <location>
        <begin position="62"/>
        <end position="77"/>
    </location>
</feature>
<dbReference type="GO" id="GO:0005634">
    <property type="term" value="C:nucleus"/>
    <property type="evidence" value="ECO:0007669"/>
    <property type="project" value="UniProtKB-SubCell"/>
</dbReference>
<dbReference type="InterPro" id="IPR001138">
    <property type="entry name" value="Zn2Cys6_DnaBD"/>
</dbReference>
<dbReference type="PANTHER" id="PTHR31001:SF40">
    <property type="entry name" value="ZN(II)2CYS6 TRANSCRIPTION FACTOR (EUROFUNG)"/>
    <property type="match status" value="1"/>
</dbReference>